<name>A0A4Y7TC44_COPMI</name>
<evidence type="ECO:0000256" key="1">
    <source>
        <dbReference type="SAM" id="Coils"/>
    </source>
</evidence>
<sequence length="291" mass="32584">MPKATTPKTPYYLSLPSPTGLPPRRTFYRRLQAESTPTPPSKAPLRGPLHGFATMPAVTQVADVKEENSPQVIESALPVTPIRAIRSASPVEFKLPEGPETQTPKAQRRGSRIRRAPLRVRENTTTPCGAAGYRRATLALPQAEASTGVMRNPVRTGTSHQTTGEATRQQVLQAQSEIEELLAHIEGLEHSKRRLKCQLSKEKELVKDVRVETDHSRAELVRAEEKIDEMEAAMVALRRDFNQYRGWWLTENRSLEVVLREVPKRKWDKGLRAIASSSRGRFMSYCGDGSN</sequence>
<keyword evidence="4" id="KW-1185">Reference proteome</keyword>
<protein>
    <submittedName>
        <fullName evidence="3">Uncharacterized protein</fullName>
    </submittedName>
</protein>
<reference evidence="3 4" key="1">
    <citation type="journal article" date="2019" name="Nat. Ecol. Evol.">
        <title>Megaphylogeny resolves global patterns of mushroom evolution.</title>
        <authorList>
            <person name="Varga T."/>
            <person name="Krizsan K."/>
            <person name="Foldi C."/>
            <person name="Dima B."/>
            <person name="Sanchez-Garcia M."/>
            <person name="Sanchez-Ramirez S."/>
            <person name="Szollosi G.J."/>
            <person name="Szarkandi J.G."/>
            <person name="Papp V."/>
            <person name="Albert L."/>
            <person name="Andreopoulos W."/>
            <person name="Angelini C."/>
            <person name="Antonin V."/>
            <person name="Barry K.W."/>
            <person name="Bougher N.L."/>
            <person name="Buchanan P."/>
            <person name="Buyck B."/>
            <person name="Bense V."/>
            <person name="Catcheside P."/>
            <person name="Chovatia M."/>
            <person name="Cooper J."/>
            <person name="Damon W."/>
            <person name="Desjardin D."/>
            <person name="Finy P."/>
            <person name="Geml J."/>
            <person name="Haridas S."/>
            <person name="Hughes K."/>
            <person name="Justo A."/>
            <person name="Karasinski D."/>
            <person name="Kautmanova I."/>
            <person name="Kiss B."/>
            <person name="Kocsube S."/>
            <person name="Kotiranta H."/>
            <person name="LaButti K.M."/>
            <person name="Lechner B.E."/>
            <person name="Liimatainen K."/>
            <person name="Lipzen A."/>
            <person name="Lukacs Z."/>
            <person name="Mihaltcheva S."/>
            <person name="Morgado L.N."/>
            <person name="Niskanen T."/>
            <person name="Noordeloos M.E."/>
            <person name="Ohm R.A."/>
            <person name="Ortiz-Santana B."/>
            <person name="Ovrebo C."/>
            <person name="Racz N."/>
            <person name="Riley R."/>
            <person name="Savchenko A."/>
            <person name="Shiryaev A."/>
            <person name="Soop K."/>
            <person name="Spirin V."/>
            <person name="Szebenyi C."/>
            <person name="Tomsovsky M."/>
            <person name="Tulloss R.E."/>
            <person name="Uehling J."/>
            <person name="Grigoriev I.V."/>
            <person name="Vagvolgyi C."/>
            <person name="Papp T."/>
            <person name="Martin F.M."/>
            <person name="Miettinen O."/>
            <person name="Hibbett D.S."/>
            <person name="Nagy L.G."/>
        </authorList>
    </citation>
    <scope>NUCLEOTIDE SEQUENCE [LARGE SCALE GENOMIC DNA]</scope>
    <source>
        <strain evidence="3 4">FP101781</strain>
    </source>
</reference>
<dbReference type="AlphaFoldDB" id="A0A4Y7TC44"/>
<dbReference type="EMBL" id="QPFP01000018">
    <property type="protein sequence ID" value="TEB31571.1"/>
    <property type="molecule type" value="Genomic_DNA"/>
</dbReference>
<evidence type="ECO:0000256" key="2">
    <source>
        <dbReference type="SAM" id="MobiDB-lite"/>
    </source>
</evidence>
<organism evidence="3 4">
    <name type="scientific">Coprinellus micaceus</name>
    <name type="common">Glistening ink-cap mushroom</name>
    <name type="synonym">Coprinus micaceus</name>
    <dbReference type="NCBI Taxonomy" id="71717"/>
    <lineage>
        <taxon>Eukaryota</taxon>
        <taxon>Fungi</taxon>
        <taxon>Dikarya</taxon>
        <taxon>Basidiomycota</taxon>
        <taxon>Agaricomycotina</taxon>
        <taxon>Agaricomycetes</taxon>
        <taxon>Agaricomycetidae</taxon>
        <taxon>Agaricales</taxon>
        <taxon>Agaricineae</taxon>
        <taxon>Psathyrellaceae</taxon>
        <taxon>Coprinellus</taxon>
    </lineage>
</organism>
<evidence type="ECO:0000313" key="3">
    <source>
        <dbReference type="EMBL" id="TEB31571.1"/>
    </source>
</evidence>
<comment type="caution">
    <text evidence="3">The sequence shown here is derived from an EMBL/GenBank/DDBJ whole genome shotgun (WGS) entry which is preliminary data.</text>
</comment>
<feature type="coiled-coil region" evidence="1">
    <location>
        <begin position="171"/>
        <end position="240"/>
    </location>
</feature>
<evidence type="ECO:0000313" key="4">
    <source>
        <dbReference type="Proteomes" id="UP000298030"/>
    </source>
</evidence>
<accession>A0A4Y7TC44</accession>
<proteinExistence type="predicted"/>
<gene>
    <name evidence="3" type="ORF">FA13DRAFT_1709532</name>
</gene>
<feature type="region of interest" description="Disordered" evidence="2">
    <location>
        <begin position="146"/>
        <end position="165"/>
    </location>
</feature>
<feature type="compositionally biased region" description="Polar residues" evidence="2">
    <location>
        <begin position="155"/>
        <end position="165"/>
    </location>
</feature>
<dbReference type="Proteomes" id="UP000298030">
    <property type="component" value="Unassembled WGS sequence"/>
</dbReference>
<keyword evidence="1" id="KW-0175">Coiled coil</keyword>
<feature type="region of interest" description="Disordered" evidence="2">
    <location>
        <begin position="1"/>
        <end position="51"/>
    </location>
</feature>